<sequence length="205" mass="22604">MAELRQRKRAEARQRISDRATRLFERHGFEKVTLAEIAAAADVSVKTVMNYFGAKEDLFFDAEPAICDELAAAVSRRGPTSATSALRPLIVESPILAGPCPWDSIDDAMWDSMRVWAECEWNSPTLRARRASLLQSWMAPLTAASGSAAWAAMLIGVLLLRHAVVQDGLIGRQTPNEVERHVRSAVGEALDALERGFQATDRRDS</sequence>
<feature type="domain" description="HTH tetR-type" evidence="6">
    <location>
        <begin position="10"/>
        <end position="70"/>
    </location>
</feature>
<keyword evidence="5" id="KW-0472">Membrane</keyword>
<evidence type="ECO:0000313" key="7">
    <source>
        <dbReference type="EMBL" id="ONH23294.1"/>
    </source>
</evidence>
<dbReference type="InterPro" id="IPR001647">
    <property type="entry name" value="HTH_TetR"/>
</dbReference>
<comment type="caution">
    <text evidence="7">The sequence shown here is derived from an EMBL/GenBank/DDBJ whole genome shotgun (WGS) entry which is preliminary data.</text>
</comment>
<dbReference type="Gene3D" id="1.10.357.10">
    <property type="entry name" value="Tetracycline Repressor, domain 2"/>
    <property type="match status" value="1"/>
</dbReference>
<evidence type="ECO:0000256" key="5">
    <source>
        <dbReference type="SAM" id="Phobius"/>
    </source>
</evidence>
<evidence type="ECO:0000256" key="1">
    <source>
        <dbReference type="ARBA" id="ARBA00023015"/>
    </source>
</evidence>
<accession>A0A1V2I1F2</accession>
<organism evidence="7 8">
    <name type="scientific">Pseudofrankia asymbiotica</name>
    <dbReference type="NCBI Taxonomy" id="1834516"/>
    <lineage>
        <taxon>Bacteria</taxon>
        <taxon>Bacillati</taxon>
        <taxon>Actinomycetota</taxon>
        <taxon>Actinomycetes</taxon>
        <taxon>Frankiales</taxon>
        <taxon>Frankiaceae</taxon>
        <taxon>Pseudofrankia</taxon>
    </lineage>
</organism>
<keyword evidence="1" id="KW-0805">Transcription regulation</keyword>
<dbReference type="EMBL" id="MOMC01000088">
    <property type="protein sequence ID" value="ONH23294.1"/>
    <property type="molecule type" value="Genomic_DNA"/>
</dbReference>
<dbReference type="SUPFAM" id="SSF46689">
    <property type="entry name" value="Homeodomain-like"/>
    <property type="match status" value="1"/>
</dbReference>
<dbReference type="GO" id="GO:0000976">
    <property type="term" value="F:transcription cis-regulatory region binding"/>
    <property type="evidence" value="ECO:0007669"/>
    <property type="project" value="TreeGrafter"/>
</dbReference>
<feature type="transmembrane region" description="Helical" evidence="5">
    <location>
        <begin position="137"/>
        <end position="160"/>
    </location>
</feature>
<reference evidence="8" key="1">
    <citation type="submission" date="2016-10" db="EMBL/GenBank/DDBJ databases">
        <title>Frankia sp. NRRL B-16386 Genome sequencing.</title>
        <authorList>
            <person name="Ghodhbane-Gtari F."/>
            <person name="Swanson E."/>
            <person name="Gueddou A."/>
            <person name="Hezbri K."/>
            <person name="Ktari K."/>
            <person name="Nouioui I."/>
            <person name="Morris K."/>
            <person name="Simpson S."/>
            <person name="Abebe-Akele F."/>
            <person name="Thomas K."/>
            <person name="Gtari M."/>
            <person name="Tisa L.S."/>
        </authorList>
    </citation>
    <scope>NUCLEOTIDE SEQUENCE [LARGE SCALE GENOMIC DNA]</scope>
    <source>
        <strain evidence="8">NRRL B-16386</strain>
    </source>
</reference>
<dbReference type="Pfam" id="PF00440">
    <property type="entry name" value="TetR_N"/>
    <property type="match status" value="1"/>
</dbReference>
<proteinExistence type="predicted"/>
<dbReference type="RefSeq" id="WP_076821637.1">
    <property type="nucleotide sequence ID" value="NZ_MOMC01000088.1"/>
</dbReference>
<evidence type="ECO:0000256" key="3">
    <source>
        <dbReference type="ARBA" id="ARBA00023163"/>
    </source>
</evidence>
<dbReference type="Proteomes" id="UP000188929">
    <property type="component" value="Unassembled WGS sequence"/>
</dbReference>
<dbReference type="PANTHER" id="PTHR30055">
    <property type="entry name" value="HTH-TYPE TRANSCRIPTIONAL REGULATOR RUTR"/>
    <property type="match status" value="1"/>
</dbReference>
<dbReference type="PROSITE" id="PS50977">
    <property type="entry name" value="HTH_TETR_2"/>
    <property type="match status" value="1"/>
</dbReference>
<protein>
    <submittedName>
        <fullName evidence="7">TetR family transcriptional regulator</fullName>
    </submittedName>
</protein>
<evidence type="ECO:0000259" key="6">
    <source>
        <dbReference type="PROSITE" id="PS50977"/>
    </source>
</evidence>
<dbReference type="OrthoDB" id="5185169at2"/>
<dbReference type="InterPro" id="IPR009057">
    <property type="entry name" value="Homeodomain-like_sf"/>
</dbReference>
<keyword evidence="3" id="KW-0804">Transcription</keyword>
<dbReference type="STRING" id="1834516.BL253_33235"/>
<gene>
    <name evidence="7" type="ORF">BL253_33235</name>
</gene>
<dbReference type="AlphaFoldDB" id="A0A1V2I1F2"/>
<dbReference type="InterPro" id="IPR050109">
    <property type="entry name" value="HTH-type_TetR-like_transc_reg"/>
</dbReference>
<feature type="DNA-binding region" description="H-T-H motif" evidence="4">
    <location>
        <begin position="33"/>
        <end position="52"/>
    </location>
</feature>
<evidence type="ECO:0000256" key="4">
    <source>
        <dbReference type="PROSITE-ProRule" id="PRU00335"/>
    </source>
</evidence>
<name>A0A1V2I1F2_9ACTN</name>
<evidence type="ECO:0000313" key="8">
    <source>
        <dbReference type="Proteomes" id="UP000188929"/>
    </source>
</evidence>
<dbReference type="PRINTS" id="PR00455">
    <property type="entry name" value="HTHTETR"/>
</dbReference>
<keyword evidence="2 4" id="KW-0238">DNA-binding</keyword>
<keyword evidence="5" id="KW-0812">Transmembrane</keyword>
<keyword evidence="5" id="KW-1133">Transmembrane helix</keyword>
<evidence type="ECO:0000256" key="2">
    <source>
        <dbReference type="ARBA" id="ARBA00023125"/>
    </source>
</evidence>
<keyword evidence="8" id="KW-1185">Reference proteome</keyword>
<dbReference type="GO" id="GO:0003700">
    <property type="term" value="F:DNA-binding transcription factor activity"/>
    <property type="evidence" value="ECO:0007669"/>
    <property type="project" value="TreeGrafter"/>
</dbReference>
<dbReference type="PANTHER" id="PTHR30055:SF234">
    <property type="entry name" value="HTH-TYPE TRANSCRIPTIONAL REGULATOR BETI"/>
    <property type="match status" value="1"/>
</dbReference>